<protein>
    <recommendedName>
        <fullName evidence="4">DUF2059 domain-containing protein</fullName>
    </recommendedName>
</protein>
<dbReference type="RefSeq" id="WP_095596168.1">
    <property type="nucleotide sequence ID" value="NZ_BMKN01000001.1"/>
</dbReference>
<feature type="signal peptide" evidence="1">
    <location>
        <begin position="1"/>
        <end position="17"/>
    </location>
</feature>
<reference evidence="2" key="2">
    <citation type="submission" date="2020-09" db="EMBL/GenBank/DDBJ databases">
        <authorList>
            <person name="Sun Q."/>
            <person name="Zhou Y."/>
        </authorList>
    </citation>
    <scope>NUCLEOTIDE SEQUENCE</scope>
    <source>
        <strain evidence="2">CGMCC 1.16012</strain>
    </source>
</reference>
<evidence type="ECO:0000313" key="3">
    <source>
        <dbReference type="Proteomes" id="UP000606730"/>
    </source>
</evidence>
<dbReference type="Proteomes" id="UP000606730">
    <property type="component" value="Unassembled WGS sequence"/>
</dbReference>
<keyword evidence="1" id="KW-0732">Signal</keyword>
<sequence>MKRLFVFLLSFPLWVSAATAGAEEKFDQLYRALNLPELIAVMRVEGLEYAEEISETLLQGRVIDDWGGMVEVIYDQTRMEDELRAEMTARMQDADFDALLGYYVGGAGEAIAKAELDARQVLLSEEAEAEAHSLVDHMRQVEDPRLEMLERLEYLNHLIDRNVTSALNSSYEFYYGLIDSGAIPGGMSESDVLREVWAQEPEIRQEVDRWIWAYHAIAYEDLTDDDVLGYIAFSKTEEGKALFTVLFESFDTVFRRISRELGLTTGGFLVSEEI</sequence>
<organism evidence="2 3">
    <name type="scientific">Actibacterium pelagium</name>
    <dbReference type="NCBI Taxonomy" id="2029103"/>
    <lineage>
        <taxon>Bacteria</taxon>
        <taxon>Pseudomonadati</taxon>
        <taxon>Pseudomonadota</taxon>
        <taxon>Alphaproteobacteria</taxon>
        <taxon>Rhodobacterales</taxon>
        <taxon>Roseobacteraceae</taxon>
        <taxon>Actibacterium</taxon>
    </lineage>
</organism>
<dbReference type="OrthoDB" id="7841298at2"/>
<proteinExistence type="predicted"/>
<dbReference type="EMBL" id="BMKN01000001">
    <property type="protein sequence ID" value="GGE44149.1"/>
    <property type="molecule type" value="Genomic_DNA"/>
</dbReference>
<evidence type="ECO:0000256" key="1">
    <source>
        <dbReference type="SAM" id="SignalP"/>
    </source>
</evidence>
<reference evidence="2" key="1">
    <citation type="journal article" date="2014" name="Int. J. Syst. Evol. Microbiol.">
        <title>Complete genome sequence of Corynebacterium casei LMG S-19264T (=DSM 44701T), isolated from a smear-ripened cheese.</title>
        <authorList>
            <consortium name="US DOE Joint Genome Institute (JGI-PGF)"/>
            <person name="Walter F."/>
            <person name="Albersmeier A."/>
            <person name="Kalinowski J."/>
            <person name="Ruckert C."/>
        </authorList>
    </citation>
    <scope>NUCLEOTIDE SEQUENCE</scope>
    <source>
        <strain evidence="2">CGMCC 1.16012</strain>
    </source>
</reference>
<dbReference type="AlphaFoldDB" id="A0A917ADP2"/>
<name>A0A917ADP2_9RHOB</name>
<accession>A0A917ADP2</accession>
<comment type="caution">
    <text evidence="2">The sequence shown here is derived from an EMBL/GenBank/DDBJ whole genome shotgun (WGS) entry which is preliminary data.</text>
</comment>
<keyword evidence="3" id="KW-1185">Reference proteome</keyword>
<feature type="chain" id="PRO_5037249284" description="DUF2059 domain-containing protein" evidence="1">
    <location>
        <begin position="18"/>
        <end position="274"/>
    </location>
</feature>
<evidence type="ECO:0000313" key="2">
    <source>
        <dbReference type="EMBL" id="GGE44149.1"/>
    </source>
</evidence>
<evidence type="ECO:0008006" key="4">
    <source>
        <dbReference type="Google" id="ProtNLM"/>
    </source>
</evidence>
<gene>
    <name evidence="2" type="ORF">GCM10011517_09750</name>
</gene>